<dbReference type="HOGENOM" id="CLU_2757282_0_0_1"/>
<evidence type="ECO:0000313" key="2">
    <source>
        <dbReference type="EMBL" id="KIL54093.1"/>
    </source>
</evidence>
<name>A0A0C2WDI6_AMAMK</name>
<protein>
    <submittedName>
        <fullName evidence="2">Uncharacterized protein</fullName>
    </submittedName>
</protein>
<organism evidence="2 3">
    <name type="scientific">Amanita muscaria (strain Koide BX008)</name>
    <dbReference type="NCBI Taxonomy" id="946122"/>
    <lineage>
        <taxon>Eukaryota</taxon>
        <taxon>Fungi</taxon>
        <taxon>Dikarya</taxon>
        <taxon>Basidiomycota</taxon>
        <taxon>Agaricomycotina</taxon>
        <taxon>Agaricomycetes</taxon>
        <taxon>Agaricomycetidae</taxon>
        <taxon>Agaricales</taxon>
        <taxon>Pluteineae</taxon>
        <taxon>Amanitaceae</taxon>
        <taxon>Amanita</taxon>
    </lineage>
</organism>
<reference evidence="2 3" key="1">
    <citation type="submission" date="2014-04" db="EMBL/GenBank/DDBJ databases">
        <title>Evolutionary Origins and Diversification of the Mycorrhizal Mutualists.</title>
        <authorList>
            <consortium name="DOE Joint Genome Institute"/>
            <consortium name="Mycorrhizal Genomics Consortium"/>
            <person name="Kohler A."/>
            <person name="Kuo A."/>
            <person name="Nagy L.G."/>
            <person name="Floudas D."/>
            <person name="Copeland A."/>
            <person name="Barry K.W."/>
            <person name="Cichocki N."/>
            <person name="Veneault-Fourrey C."/>
            <person name="LaButti K."/>
            <person name="Lindquist E.A."/>
            <person name="Lipzen A."/>
            <person name="Lundell T."/>
            <person name="Morin E."/>
            <person name="Murat C."/>
            <person name="Riley R."/>
            <person name="Ohm R."/>
            <person name="Sun H."/>
            <person name="Tunlid A."/>
            <person name="Henrissat B."/>
            <person name="Grigoriev I.V."/>
            <person name="Hibbett D.S."/>
            <person name="Martin F."/>
        </authorList>
    </citation>
    <scope>NUCLEOTIDE SEQUENCE [LARGE SCALE GENOMIC DNA]</scope>
    <source>
        <strain evidence="2 3">Koide BX008</strain>
    </source>
</reference>
<gene>
    <name evidence="2" type="ORF">M378DRAFT_174447</name>
</gene>
<dbReference type="Proteomes" id="UP000054549">
    <property type="component" value="Unassembled WGS sequence"/>
</dbReference>
<accession>A0A0C2WDI6</accession>
<sequence>MYQACAIQPQKYSWQHGPNNRNVERGAPGRSRGRHTFVGMNASESWIAFGWDIEPERATSAGNPFMHSTV</sequence>
<dbReference type="EMBL" id="KN818949">
    <property type="protein sequence ID" value="KIL54093.1"/>
    <property type="molecule type" value="Genomic_DNA"/>
</dbReference>
<evidence type="ECO:0000313" key="3">
    <source>
        <dbReference type="Proteomes" id="UP000054549"/>
    </source>
</evidence>
<keyword evidence="3" id="KW-1185">Reference proteome</keyword>
<evidence type="ECO:0000256" key="1">
    <source>
        <dbReference type="SAM" id="MobiDB-lite"/>
    </source>
</evidence>
<dbReference type="InParanoid" id="A0A0C2WDI6"/>
<feature type="region of interest" description="Disordered" evidence="1">
    <location>
        <begin position="13"/>
        <end position="32"/>
    </location>
</feature>
<proteinExistence type="predicted"/>
<dbReference type="AlphaFoldDB" id="A0A0C2WDI6"/>